<proteinExistence type="predicted"/>
<dbReference type="OrthoDB" id="2677103at2759"/>
<organism evidence="2 3">
    <name type="scientific">Scleroderma citrinum Foug A</name>
    <dbReference type="NCBI Taxonomy" id="1036808"/>
    <lineage>
        <taxon>Eukaryota</taxon>
        <taxon>Fungi</taxon>
        <taxon>Dikarya</taxon>
        <taxon>Basidiomycota</taxon>
        <taxon>Agaricomycotina</taxon>
        <taxon>Agaricomycetes</taxon>
        <taxon>Agaricomycetidae</taxon>
        <taxon>Boletales</taxon>
        <taxon>Sclerodermatineae</taxon>
        <taxon>Sclerodermataceae</taxon>
        <taxon>Scleroderma</taxon>
    </lineage>
</organism>
<keyword evidence="3" id="KW-1185">Reference proteome</keyword>
<sequence>SAASALAVIRLLLYIAYSAVAVQRNASRRWSTETHAHHYFLNLLLCDLILSVDM</sequence>
<evidence type="ECO:0000256" key="1">
    <source>
        <dbReference type="SAM" id="SignalP"/>
    </source>
</evidence>
<name>A0A0C3A4N7_9AGAM</name>
<evidence type="ECO:0000313" key="3">
    <source>
        <dbReference type="Proteomes" id="UP000053989"/>
    </source>
</evidence>
<reference evidence="3" key="2">
    <citation type="submission" date="2015-01" db="EMBL/GenBank/DDBJ databases">
        <title>Evolutionary Origins and Diversification of the Mycorrhizal Mutualists.</title>
        <authorList>
            <consortium name="DOE Joint Genome Institute"/>
            <consortium name="Mycorrhizal Genomics Consortium"/>
            <person name="Kohler A."/>
            <person name="Kuo A."/>
            <person name="Nagy L.G."/>
            <person name="Floudas D."/>
            <person name="Copeland A."/>
            <person name="Barry K.W."/>
            <person name="Cichocki N."/>
            <person name="Veneault-Fourrey C."/>
            <person name="LaButti K."/>
            <person name="Lindquist E.A."/>
            <person name="Lipzen A."/>
            <person name="Lundell T."/>
            <person name="Morin E."/>
            <person name="Murat C."/>
            <person name="Riley R."/>
            <person name="Ohm R."/>
            <person name="Sun H."/>
            <person name="Tunlid A."/>
            <person name="Henrissat B."/>
            <person name="Grigoriev I.V."/>
            <person name="Hibbett D.S."/>
            <person name="Martin F."/>
        </authorList>
    </citation>
    <scope>NUCLEOTIDE SEQUENCE [LARGE SCALE GENOMIC DNA]</scope>
    <source>
        <strain evidence="3">Foug A</strain>
    </source>
</reference>
<protein>
    <submittedName>
        <fullName evidence="2">Uncharacterized protein</fullName>
    </submittedName>
</protein>
<feature type="chain" id="PRO_5002172206" evidence="1">
    <location>
        <begin position="22"/>
        <end position="54"/>
    </location>
</feature>
<accession>A0A0C3A4N7</accession>
<dbReference type="AlphaFoldDB" id="A0A0C3A4N7"/>
<dbReference type="HOGENOM" id="CLU_3056233_0_0_1"/>
<gene>
    <name evidence="2" type="ORF">SCLCIDRAFT_1186005</name>
</gene>
<keyword evidence="1" id="KW-0732">Signal</keyword>
<dbReference type="Proteomes" id="UP000053989">
    <property type="component" value="Unassembled WGS sequence"/>
</dbReference>
<feature type="signal peptide" evidence="1">
    <location>
        <begin position="1"/>
        <end position="21"/>
    </location>
</feature>
<dbReference type="InParanoid" id="A0A0C3A4N7"/>
<reference evidence="2 3" key="1">
    <citation type="submission" date="2014-04" db="EMBL/GenBank/DDBJ databases">
        <authorList>
            <consortium name="DOE Joint Genome Institute"/>
            <person name="Kuo A."/>
            <person name="Kohler A."/>
            <person name="Nagy L.G."/>
            <person name="Floudas D."/>
            <person name="Copeland A."/>
            <person name="Barry K.W."/>
            <person name="Cichocki N."/>
            <person name="Veneault-Fourrey C."/>
            <person name="LaButti K."/>
            <person name="Lindquist E.A."/>
            <person name="Lipzen A."/>
            <person name="Lundell T."/>
            <person name="Morin E."/>
            <person name="Murat C."/>
            <person name="Sun H."/>
            <person name="Tunlid A."/>
            <person name="Henrissat B."/>
            <person name="Grigoriev I.V."/>
            <person name="Hibbett D.S."/>
            <person name="Martin F."/>
            <person name="Nordberg H.P."/>
            <person name="Cantor M.N."/>
            <person name="Hua S.X."/>
        </authorList>
    </citation>
    <scope>NUCLEOTIDE SEQUENCE [LARGE SCALE GENOMIC DNA]</scope>
    <source>
        <strain evidence="2 3">Foug A</strain>
    </source>
</reference>
<dbReference type="STRING" id="1036808.A0A0C3A4N7"/>
<feature type="non-terminal residue" evidence="2">
    <location>
        <position position="1"/>
    </location>
</feature>
<evidence type="ECO:0000313" key="2">
    <source>
        <dbReference type="EMBL" id="KIM59662.1"/>
    </source>
</evidence>
<dbReference type="EMBL" id="KN822071">
    <property type="protein sequence ID" value="KIM59662.1"/>
    <property type="molecule type" value="Genomic_DNA"/>
</dbReference>